<dbReference type="STRING" id="1263082.A0A068RQF4"/>
<reference evidence="2" key="1">
    <citation type="submission" date="2013-08" db="EMBL/GenBank/DDBJ databases">
        <title>Gene expansion shapes genome architecture in the human pathogen Lichtheimia corymbifera: an evolutionary genomics analysis in the ancient terrestrial Mucorales (Mucoromycotina).</title>
        <authorList>
            <person name="Schwartze V.U."/>
            <person name="Winter S."/>
            <person name="Shelest E."/>
            <person name="Marcet-Houben M."/>
            <person name="Horn F."/>
            <person name="Wehner S."/>
            <person name="Hoffmann K."/>
            <person name="Riege K."/>
            <person name="Sammeth M."/>
            <person name="Nowrousian M."/>
            <person name="Valiante V."/>
            <person name="Linde J."/>
            <person name="Jacobsen I.D."/>
            <person name="Marz M."/>
            <person name="Brakhage A.A."/>
            <person name="Gabaldon T."/>
            <person name="Bocker S."/>
            <person name="Voigt K."/>
        </authorList>
    </citation>
    <scope>NUCLEOTIDE SEQUENCE [LARGE SCALE GENOMIC DNA]</scope>
    <source>
        <strain evidence="2">FSU 9682</strain>
    </source>
</reference>
<dbReference type="GO" id="GO:0006364">
    <property type="term" value="P:rRNA processing"/>
    <property type="evidence" value="ECO:0007669"/>
    <property type="project" value="InterPro"/>
</dbReference>
<feature type="region of interest" description="Disordered" evidence="1">
    <location>
        <begin position="63"/>
        <end position="83"/>
    </location>
</feature>
<dbReference type="Pfam" id="PF08228">
    <property type="entry name" value="RNase_P_pop3"/>
    <property type="match status" value="1"/>
</dbReference>
<dbReference type="SUPFAM" id="SSF55315">
    <property type="entry name" value="L30e-like"/>
    <property type="match status" value="1"/>
</dbReference>
<dbReference type="GO" id="GO:0000172">
    <property type="term" value="C:ribonuclease MRP complex"/>
    <property type="evidence" value="ECO:0007669"/>
    <property type="project" value="TreeGrafter"/>
</dbReference>
<dbReference type="InterPro" id="IPR013241">
    <property type="entry name" value="RNase_P_Pop3"/>
</dbReference>
<sequence>MSATQHTGESIRSEAIARRKVYKNVIDSPFALKWPAVSSDLNESILDNLIKVLEPIGQHRRVIAESKRKKQKGDDTTTTTTPGYPDIHQRVCIGINDVTKLLENAIQSKTRRPNTAIFVCKRDMKPPHLCSHLLTMAPLTSTKIVSLPQGAEIKLAKALGLQRASCIAVDIVEGKDERLRLDMDEVPAVDAPWITGDGGYQPTNIKVLETSAPIKPKKRPAPPISNDNQQQQPLGKKAKR</sequence>
<evidence type="ECO:0000256" key="1">
    <source>
        <dbReference type="SAM" id="MobiDB-lite"/>
    </source>
</evidence>
<dbReference type="GO" id="GO:0005655">
    <property type="term" value="C:nucleolar ribonuclease P complex"/>
    <property type="evidence" value="ECO:0007669"/>
    <property type="project" value="TreeGrafter"/>
</dbReference>
<dbReference type="GO" id="GO:0000171">
    <property type="term" value="F:ribonuclease MRP activity"/>
    <property type="evidence" value="ECO:0007669"/>
    <property type="project" value="TreeGrafter"/>
</dbReference>
<gene>
    <name evidence="2" type="ORF">LCOR_02828.1</name>
</gene>
<dbReference type="Proteomes" id="UP000027586">
    <property type="component" value="Unassembled WGS sequence"/>
</dbReference>
<protein>
    <submittedName>
        <fullName evidence="2">Uncharacterized protein</fullName>
    </submittedName>
</protein>
<organism evidence="2 3">
    <name type="scientific">Lichtheimia corymbifera JMRC:FSU:9682</name>
    <dbReference type="NCBI Taxonomy" id="1263082"/>
    <lineage>
        <taxon>Eukaryota</taxon>
        <taxon>Fungi</taxon>
        <taxon>Fungi incertae sedis</taxon>
        <taxon>Mucoromycota</taxon>
        <taxon>Mucoromycotina</taxon>
        <taxon>Mucoromycetes</taxon>
        <taxon>Mucorales</taxon>
        <taxon>Lichtheimiaceae</taxon>
        <taxon>Lichtheimia</taxon>
    </lineage>
</organism>
<dbReference type="AlphaFoldDB" id="A0A068RQF4"/>
<dbReference type="GO" id="GO:0034965">
    <property type="term" value="P:intronic box C/D snoRNA processing"/>
    <property type="evidence" value="ECO:0007669"/>
    <property type="project" value="TreeGrafter"/>
</dbReference>
<dbReference type="PANTHER" id="PTHR28272:SF1">
    <property type="entry name" value="RIBONUCLEASES P_MRP PROTEIN SUBUNIT POP3"/>
    <property type="match status" value="1"/>
</dbReference>
<accession>A0A068RQF4</accession>
<evidence type="ECO:0000313" key="3">
    <source>
        <dbReference type="Proteomes" id="UP000027586"/>
    </source>
</evidence>
<name>A0A068RQF4_9FUNG</name>
<dbReference type="Gene3D" id="3.30.1330.30">
    <property type="match status" value="1"/>
</dbReference>
<feature type="region of interest" description="Disordered" evidence="1">
    <location>
        <begin position="207"/>
        <end position="240"/>
    </location>
</feature>
<dbReference type="GO" id="GO:0008033">
    <property type="term" value="P:tRNA processing"/>
    <property type="evidence" value="ECO:0007669"/>
    <property type="project" value="InterPro"/>
</dbReference>
<dbReference type="InterPro" id="IPR029064">
    <property type="entry name" value="Ribosomal_eL30-like_sf"/>
</dbReference>
<dbReference type="GO" id="GO:0004526">
    <property type="term" value="F:ribonuclease P activity"/>
    <property type="evidence" value="ECO:0007669"/>
    <property type="project" value="TreeGrafter"/>
</dbReference>
<proteinExistence type="predicted"/>
<dbReference type="PANTHER" id="PTHR28272">
    <property type="entry name" value="RIBONUCLEASES P/MRP PROTEIN SUBUNIT POP3"/>
    <property type="match status" value="1"/>
</dbReference>
<dbReference type="GO" id="GO:0005829">
    <property type="term" value="C:cytosol"/>
    <property type="evidence" value="ECO:0007669"/>
    <property type="project" value="TreeGrafter"/>
</dbReference>
<evidence type="ECO:0000313" key="2">
    <source>
        <dbReference type="EMBL" id="CDH51186.1"/>
    </source>
</evidence>
<keyword evidence="3" id="KW-1185">Reference proteome</keyword>
<comment type="caution">
    <text evidence="2">The sequence shown here is derived from an EMBL/GenBank/DDBJ whole genome shotgun (WGS) entry which is preliminary data.</text>
</comment>
<dbReference type="VEuPathDB" id="FungiDB:LCOR_02828.1"/>
<dbReference type="OrthoDB" id="20109at2759"/>
<dbReference type="EMBL" id="CBTN010000008">
    <property type="protein sequence ID" value="CDH51186.1"/>
    <property type="molecule type" value="Genomic_DNA"/>
</dbReference>